<dbReference type="EMBL" id="MCFF01000016">
    <property type="protein sequence ID" value="ORZ17463.1"/>
    <property type="molecule type" value="Genomic_DNA"/>
</dbReference>
<feature type="region of interest" description="Disordered" evidence="1">
    <location>
        <begin position="91"/>
        <end position="112"/>
    </location>
</feature>
<feature type="compositionally biased region" description="Polar residues" evidence="1">
    <location>
        <begin position="132"/>
        <end position="145"/>
    </location>
</feature>
<reference evidence="2 3" key="1">
    <citation type="submission" date="2016-07" db="EMBL/GenBank/DDBJ databases">
        <title>Pervasive Adenine N6-methylation of Active Genes in Fungi.</title>
        <authorList>
            <consortium name="DOE Joint Genome Institute"/>
            <person name="Mondo S.J."/>
            <person name="Dannebaum R.O."/>
            <person name="Kuo R.C."/>
            <person name="Labutti K."/>
            <person name="Haridas S."/>
            <person name="Kuo A."/>
            <person name="Salamov A."/>
            <person name="Ahrendt S.R."/>
            <person name="Lipzen A."/>
            <person name="Sullivan W."/>
            <person name="Andreopoulos W.B."/>
            <person name="Clum A."/>
            <person name="Lindquist E."/>
            <person name="Daum C."/>
            <person name="Ramamoorthy G.K."/>
            <person name="Gryganskyi A."/>
            <person name="Culley D."/>
            <person name="Magnuson J.K."/>
            <person name="James T.Y."/>
            <person name="O'Malley M.A."/>
            <person name="Stajich J.E."/>
            <person name="Spatafora J.W."/>
            <person name="Visel A."/>
            <person name="Grigoriev I.V."/>
        </authorList>
    </citation>
    <scope>NUCLEOTIDE SEQUENCE [LARGE SCALE GENOMIC DNA]</scope>
    <source>
        <strain evidence="2 3">NRRL 3116</strain>
    </source>
</reference>
<dbReference type="RefSeq" id="XP_021881850.1">
    <property type="nucleotide sequence ID" value="XM_022023967.1"/>
</dbReference>
<accession>A0A1Y2GTD5</accession>
<feature type="compositionally biased region" description="Basic and acidic residues" evidence="1">
    <location>
        <begin position="91"/>
        <end position="100"/>
    </location>
</feature>
<dbReference type="GeneID" id="33565811"/>
<dbReference type="AlphaFoldDB" id="A0A1Y2GTD5"/>
<feature type="region of interest" description="Disordered" evidence="1">
    <location>
        <begin position="126"/>
        <end position="147"/>
    </location>
</feature>
<dbReference type="Proteomes" id="UP000193648">
    <property type="component" value="Unassembled WGS sequence"/>
</dbReference>
<dbReference type="OrthoDB" id="2411854at2759"/>
<evidence type="ECO:0000256" key="1">
    <source>
        <dbReference type="SAM" id="MobiDB-lite"/>
    </source>
</evidence>
<evidence type="ECO:0000313" key="2">
    <source>
        <dbReference type="EMBL" id="ORZ17463.1"/>
    </source>
</evidence>
<name>A0A1Y2GTD5_9FUNG</name>
<organism evidence="2 3">
    <name type="scientific">Lobosporangium transversale</name>
    <dbReference type="NCBI Taxonomy" id="64571"/>
    <lineage>
        <taxon>Eukaryota</taxon>
        <taxon>Fungi</taxon>
        <taxon>Fungi incertae sedis</taxon>
        <taxon>Mucoromycota</taxon>
        <taxon>Mortierellomycotina</taxon>
        <taxon>Mortierellomycetes</taxon>
        <taxon>Mortierellales</taxon>
        <taxon>Mortierellaceae</taxon>
        <taxon>Lobosporangium</taxon>
    </lineage>
</organism>
<protein>
    <submittedName>
        <fullName evidence="2">Uncharacterized protein</fullName>
    </submittedName>
</protein>
<gene>
    <name evidence="2" type="ORF">BCR41DRAFT_352543</name>
</gene>
<dbReference type="InParanoid" id="A0A1Y2GTD5"/>
<keyword evidence="3" id="KW-1185">Reference proteome</keyword>
<proteinExistence type="predicted"/>
<comment type="caution">
    <text evidence="2">The sequence shown here is derived from an EMBL/GenBank/DDBJ whole genome shotgun (WGS) entry which is preliminary data.</text>
</comment>
<sequence length="280" mass="31528">MIKTLSQGYQLLKTTRAAKRCSICSGDSSGNSRAFGIFSTINMSVKENRSSTIVSSRDRTTKAKSGIDTDLRTVVQEVAIPGKYQMYFKPDKRATRKAEGDIQVGRSRSPKKINAAKWKNALDLTQDMPGAQQPSNDSNSKNPQKTRGFENVGWRALEQVYACDALPHPLFHRDHLEITKIKLLPDRKTFQLWYRPKADNRVSADDIAEAVAQYSGTFTAMLARRARTSGSSRLTFHLVRQSDLVASLDEAWAKIEQEIAEQEKSELEMTLQNRSIKELK</sequence>
<evidence type="ECO:0000313" key="3">
    <source>
        <dbReference type="Proteomes" id="UP000193648"/>
    </source>
</evidence>